<evidence type="ECO:0000313" key="2">
    <source>
        <dbReference type="EMBL" id="MCB7479851.1"/>
    </source>
</evidence>
<name>A0A9X1LGC3_9FLAO</name>
<evidence type="ECO:0000313" key="3">
    <source>
        <dbReference type="Proteomes" id="UP001139414"/>
    </source>
</evidence>
<proteinExistence type="predicted"/>
<keyword evidence="1" id="KW-0472">Membrane</keyword>
<keyword evidence="1" id="KW-0812">Transmembrane</keyword>
<dbReference type="AlphaFoldDB" id="A0A9X1LGC3"/>
<evidence type="ECO:0008006" key="4">
    <source>
        <dbReference type="Google" id="ProtNLM"/>
    </source>
</evidence>
<reference evidence="2" key="1">
    <citation type="submission" date="2021-10" db="EMBL/GenBank/DDBJ databases">
        <title>Gramella sp. ASW11-100T, isolated from marine sediment.</title>
        <authorList>
            <person name="Xia C."/>
        </authorList>
    </citation>
    <scope>NUCLEOTIDE SEQUENCE</scope>
    <source>
        <strain evidence="2">ASW11-100</strain>
    </source>
</reference>
<dbReference type="RefSeq" id="WP_229337276.1">
    <property type="nucleotide sequence ID" value="NZ_JAJBZG010000001.1"/>
</dbReference>
<organism evidence="2 3">
    <name type="scientific">Christiangramia sediminis</name>
    <dbReference type="NCBI Taxonomy" id="2881336"/>
    <lineage>
        <taxon>Bacteria</taxon>
        <taxon>Pseudomonadati</taxon>
        <taxon>Bacteroidota</taxon>
        <taxon>Flavobacteriia</taxon>
        <taxon>Flavobacteriales</taxon>
        <taxon>Flavobacteriaceae</taxon>
        <taxon>Christiangramia</taxon>
    </lineage>
</organism>
<comment type="caution">
    <text evidence="2">The sequence shown here is derived from an EMBL/GenBank/DDBJ whole genome shotgun (WGS) entry which is preliminary data.</text>
</comment>
<dbReference type="PROSITE" id="PS51257">
    <property type="entry name" value="PROKAR_LIPOPROTEIN"/>
    <property type="match status" value="1"/>
</dbReference>
<evidence type="ECO:0000256" key="1">
    <source>
        <dbReference type="SAM" id="Phobius"/>
    </source>
</evidence>
<gene>
    <name evidence="2" type="ORF">LGQ90_01130</name>
</gene>
<dbReference type="Proteomes" id="UP001139414">
    <property type="component" value="Unassembled WGS sequence"/>
</dbReference>
<accession>A0A9X1LGC3</accession>
<dbReference type="EMBL" id="JAJBZG010000001">
    <property type="protein sequence ID" value="MCB7479851.1"/>
    <property type="molecule type" value="Genomic_DNA"/>
</dbReference>
<keyword evidence="3" id="KW-1185">Reference proteome</keyword>
<protein>
    <recommendedName>
        <fullName evidence="4">Lipoprotein</fullName>
    </recommendedName>
</protein>
<feature type="transmembrane region" description="Helical" evidence="1">
    <location>
        <begin position="28"/>
        <end position="47"/>
    </location>
</feature>
<sequence>MNKVRLIGILILLLGIACHYFLDKEFRGFWIGAIMGFGIALIITGKIKKVW</sequence>
<keyword evidence="1" id="KW-1133">Transmembrane helix</keyword>